<dbReference type="PANTHER" id="PTHR24376:SF235">
    <property type="entry name" value="C2H2-TYPE DOMAIN-CONTAINING PROTEIN"/>
    <property type="match status" value="1"/>
</dbReference>
<feature type="domain" description="C2H2-type" evidence="9">
    <location>
        <begin position="426"/>
        <end position="454"/>
    </location>
</feature>
<evidence type="ECO:0000259" key="9">
    <source>
        <dbReference type="PROSITE" id="PS50157"/>
    </source>
</evidence>
<protein>
    <recommendedName>
        <fullName evidence="9">C2H2-type domain-containing protein</fullName>
    </recommendedName>
</protein>
<evidence type="ECO:0000256" key="3">
    <source>
        <dbReference type="ARBA" id="ARBA00022737"/>
    </source>
</evidence>
<comment type="subcellular location">
    <subcellularLocation>
        <location evidence="1">Nucleus</location>
    </subcellularLocation>
</comment>
<evidence type="ECO:0000256" key="7">
    <source>
        <dbReference type="PROSITE-ProRule" id="PRU00042"/>
    </source>
</evidence>
<sequence>MVGRGEFKSKVIQSQEDMKVEMVLEPQGVEEAEVEYLDEDIDYDVILYQEDTNEERVPEPDEETEVEYLEDEDIDYNDKEESPPPQPMPKKKTIARSSSRNNKQMESLVNKKLSSFDTDKKQINTKDLKIPKNSKITVKNGNLEINFSSMTQTSYDKRTSQDKLKHKENLLTILKYSNAIPFKSKSHLGFICGYCDATYPDPFDLRVHTQNDHEKERLEFKSSFEMAKYTVKLDVTNLCCLLCSEKMDNLSKLKDHLVKIHYKTFYDDIKDHIKEFKLKKGKFDCAICPSSYETFMMLNKHMNKHYSNYTCTKCDESFAIKRSLYAHQKIHEEGTFKCDLCEKVFSSRWKKNHHEKAKHLGASSISNCPYCDVSFRSYHQRNQHLVKVHNCKAHCKFKCRLCDAPFRSIYKRNEHLVNVHKCEPQYKCNICNKAYLLKSLLMNHIKSYHLMERNYQCTECGYRFIAKKSLKSHMVKHTGERNFACEICHKSFTRRDIMMEHMKIHDHDSRLICEVCSMTFIQKCRLRSHLLSHHGISIS</sequence>
<accession>A0AAU9URT1</accession>
<reference evidence="10" key="1">
    <citation type="submission" date="2022-03" db="EMBL/GenBank/DDBJ databases">
        <authorList>
            <person name="Tunstrom K."/>
        </authorList>
    </citation>
    <scope>NUCLEOTIDE SEQUENCE</scope>
</reference>
<keyword evidence="3" id="KW-0677">Repeat</keyword>
<dbReference type="FunFam" id="3.30.160.60:FF:000417">
    <property type="entry name" value="Zinc finger protein"/>
    <property type="match status" value="1"/>
</dbReference>
<feature type="region of interest" description="Disordered" evidence="8">
    <location>
        <begin position="49"/>
        <end position="105"/>
    </location>
</feature>
<evidence type="ECO:0000256" key="6">
    <source>
        <dbReference type="ARBA" id="ARBA00023242"/>
    </source>
</evidence>
<evidence type="ECO:0000256" key="2">
    <source>
        <dbReference type="ARBA" id="ARBA00022723"/>
    </source>
</evidence>
<keyword evidence="11" id="KW-1185">Reference proteome</keyword>
<keyword evidence="5" id="KW-0862">Zinc</keyword>
<dbReference type="InterPro" id="IPR036236">
    <property type="entry name" value="Znf_C2H2_sf"/>
</dbReference>
<evidence type="ECO:0000313" key="11">
    <source>
        <dbReference type="Proteomes" id="UP001153954"/>
    </source>
</evidence>
<dbReference type="PANTHER" id="PTHR24376">
    <property type="entry name" value="ZINC FINGER PROTEIN"/>
    <property type="match status" value="1"/>
</dbReference>
<gene>
    <name evidence="10" type="ORF">EEDITHA_LOCUS15428</name>
</gene>
<dbReference type="EMBL" id="CAKOGL010000023">
    <property type="protein sequence ID" value="CAH2100582.1"/>
    <property type="molecule type" value="Genomic_DNA"/>
</dbReference>
<feature type="domain" description="C2H2-type" evidence="9">
    <location>
        <begin position="190"/>
        <end position="218"/>
    </location>
</feature>
<dbReference type="PROSITE" id="PS50157">
    <property type="entry name" value="ZINC_FINGER_C2H2_2"/>
    <property type="match status" value="7"/>
</dbReference>
<evidence type="ECO:0000313" key="10">
    <source>
        <dbReference type="EMBL" id="CAH2100582.1"/>
    </source>
</evidence>
<dbReference type="Gene3D" id="3.30.160.60">
    <property type="entry name" value="Classic Zinc Finger"/>
    <property type="match status" value="5"/>
</dbReference>
<dbReference type="SUPFAM" id="SSF57667">
    <property type="entry name" value="beta-beta-alpha zinc fingers"/>
    <property type="match status" value="4"/>
</dbReference>
<dbReference type="PROSITE" id="PS00028">
    <property type="entry name" value="ZINC_FINGER_C2H2_1"/>
    <property type="match status" value="8"/>
</dbReference>
<dbReference type="AlphaFoldDB" id="A0AAU9URT1"/>
<dbReference type="GO" id="GO:0001228">
    <property type="term" value="F:DNA-binding transcription activator activity, RNA polymerase II-specific"/>
    <property type="evidence" value="ECO:0007669"/>
    <property type="project" value="TreeGrafter"/>
</dbReference>
<dbReference type="GO" id="GO:0000978">
    <property type="term" value="F:RNA polymerase II cis-regulatory region sequence-specific DNA binding"/>
    <property type="evidence" value="ECO:0007669"/>
    <property type="project" value="TreeGrafter"/>
</dbReference>
<keyword evidence="4 7" id="KW-0863">Zinc-finger</keyword>
<evidence type="ECO:0000256" key="1">
    <source>
        <dbReference type="ARBA" id="ARBA00004123"/>
    </source>
</evidence>
<dbReference type="Pfam" id="PF00096">
    <property type="entry name" value="zf-C2H2"/>
    <property type="match status" value="3"/>
</dbReference>
<keyword evidence="2" id="KW-0479">Metal-binding</keyword>
<proteinExistence type="predicted"/>
<evidence type="ECO:0000256" key="4">
    <source>
        <dbReference type="ARBA" id="ARBA00022771"/>
    </source>
</evidence>
<feature type="domain" description="C2H2-type" evidence="9">
    <location>
        <begin position="336"/>
        <end position="364"/>
    </location>
</feature>
<feature type="compositionally biased region" description="Polar residues" evidence="8">
    <location>
        <begin position="95"/>
        <end position="105"/>
    </location>
</feature>
<feature type="domain" description="C2H2-type" evidence="9">
    <location>
        <begin position="511"/>
        <end position="538"/>
    </location>
</feature>
<feature type="domain" description="C2H2-type" evidence="9">
    <location>
        <begin position="309"/>
        <end position="331"/>
    </location>
</feature>
<evidence type="ECO:0000256" key="8">
    <source>
        <dbReference type="SAM" id="MobiDB-lite"/>
    </source>
</evidence>
<feature type="domain" description="C2H2-type" evidence="9">
    <location>
        <begin position="483"/>
        <end position="510"/>
    </location>
</feature>
<keyword evidence="6" id="KW-0539">Nucleus</keyword>
<feature type="compositionally biased region" description="Acidic residues" evidence="8">
    <location>
        <begin position="60"/>
        <end position="75"/>
    </location>
</feature>
<dbReference type="FunFam" id="3.30.160.60:FF:000100">
    <property type="entry name" value="Zinc finger 45-like"/>
    <property type="match status" value="1"/>
</dbReference>
<dbReference type="GO" id="GO:0005634">
    <property type="term" value="C:nucleus"/>
    <property type="evidence" value="ECO:0007669"/>
    <property type="project" value="UniProtKB-SubCell"/>
</dbReference>
<dbReference type="Proteomes" id="UP001153954">
    <property type="component" value="Unassembled WGS sequence"/>
</dbReference>
<dbReference type="GO" id="GO:0008270">
    <property type="term" value="F:zinc ion binding"/>
    <property type="evidence" value="ECO:0007669"/>
    <property type="project" value="UniProtKB-KW"/>
</dbReference>
<dbReference type="SMART" id="SM00355">
    <property type="entry name" value="ZnF_C2H2"/>
    <property type="match status" value="11"/>
</dbReference>
<comment type="caution">
    <text evidence="10">The sequence shown here is derived from an EMBL/GenBank/DDBJ whole genome shotgun (WGS) entry which is preliminary data.</text>
</comment>
<organism evidence="10 11">
    <name type="scientific">Euphydryas editha</name>
    <name type="common">Edith's checkerspot</name>
    <dbReference type="NCBI Taxonomy" id="104508"/>
    <lineage>
        <taxon>Eukaryota</taxon>
        <taxon>Metazoa</taxon>
        <taxon>Ecdysozoa</taxon>
        <taxon>Arthropoda</taxon>
        <taxon>Hexapoda</taxon>
        <taxon>Insecta</taxon>
        <taxon>Pterygota</taxon>
        <taxon>Neoptera</taxon>
        <taxon>Endopterygota</taxon>
        <taxon>Lepidoptera</taxon>
        <taxon>Glossata</taxon>
        <taxon>Ditrysia</taxon>
        <taxon>Papilionoidea</taxon>
        <taxon>Nymphalidae</taxon>
        <taxon>Nymphalinae</taxon>
        <taxon>Euphydryas</taxon>
    </lineage>
</organism>
<evidence type="ECO:0000256" key="5">
    <source>
        <dbReference type="ARBA" id="ARBA00022833"/>
    </source>
</evidence>
<name>A0AAU9URT1_EUPED</name>
<dbReference type="InterPro" id="IPR013087">
    <property type="entry name" value="Znf_C2H2_type"/>
</dbReference>
<feature type="domain" description="C2H2-type" evidence="9">
    <location>
        <begin position="455"/>
        <end position="482"/>
    </location>
</feature>